<protein>
    <submittedName>
        <fullName evidence="1">Uncharacterized protein</fullName>
    </submittedName>
</protein>
<gene>
    <name evidence="1" type="ORF">EK417_12060</name>
</gene>
<evidence type="ECO:0000313" key="1">
    <source>
        <dbReference type="EMBL" id="THV58353.1"/>
    </source>
</evidence>
<dbReference type="Proteomes" id="UP000306038">
    <property type="component" value="Unassembled WGS sequence"/>
</dbReference>
<reference evidence="1 2" key="1">
    <citation type="submission" date="2019-01" db="EMBL/GenBank/DDBJ databases">
        <authorList>
            <person name="B I."/>
            <person name="Ch S."/>
            <person name="Ch V.R."/>
        </authorList>
    </citation>
    <scope>NUCLEOTIDE SEQUENCE [LARGE SCALE GENOMIC DNA]</scope>
    <source>
        <strain evidence="1 2">JC507</strain>
    </source>
</reference>
<keyword evidence="2" id="KW-1185">Reference proteome</keyword>
<proteinExistence type="predicted"/>
<sequence length="83" mass="9900">MNYQEALEHKNNLVREASEYTKSHFNFVIVPKNFNDRVKFLAYYEDNRHDIAEDACTPFTSEDDFVVYGLATDLHRDYMMNKL</sequence>
<accession>A0ABY2R822</accession>
<dbReference type="RefSeq" id="WP_136522287.1">
    <property type="nucleotide sequence ID" value="NZ_SDLV01000025.1"/>
</dbReference>
<comment type="caution">
    <text evidence="1">The sequence shown here is derived from an EMBL/GenBank/DDBJ whole genome shotgun (WGS) entry which is preliminary data.</text>
</comment>
<evidence type="ECO:0000313" key="2">
    <source>
        <dbReference type="Proteomes" id="UP000306038"/>
    </source>
</evidence>
<name>A0ABY2R822_9FLAO</name>
<dbReference type="EMBL" id="SDLV01000025">
    <property type="protein sequence ID" value="THV58353.1"/>
    <property type="molecule type" value="Genomic_DNA"/>
</dbReference>
<organism evidence="1 2">
    <name type="scientific">Chryseobacterium candidae</name>
    <dbReference type="NCBI Taxonomy" id="1978493"/>
    <lineage>
        <taxon>Bacteria</taxon>
        <taxon>Pseudomonadati</taxon>
        <taxon>Bacteroidota</taxon>
        <taxon>Flavobacteriia</taxon>
        <taxon>Flavobacteriales</taxon>
        <taxon>Weeksellaceae</taxon>
        <taxon>Chryseobacterium group</taxon>
        <taxon>Chryseobacterium</taxon>
    </lineage>
</organism>